<evidence type="ECO:0000313" key="2">
    <source>
        <dbReference type="Proteomes" id="UP000186817"/>
    </source>
</evidence>
<protein>
    <submittedName>
        <fullName evidence="1">Uncharacterized protein</fullName>
    </submittedName>
</protein>
<dbReference type="EMBL" id="LSRX01000240">
    <property type="protein sequence ID" value="OLQ03286.1"/>
    <property type="molecule type" value="Genomic_DNA"/>
</dbReference>
<accession>A0A1Q9E7A4</accession>
<evidence type="ECO:0000313" key="1">
    <source>
        <dbReference type="EMBL" id="OLQ03286.1"/>
    </source>
</evidence>
<dbReference type="AlphaFoldDB" id="A0A1Q9E7A4"/>
<keyword evidence="2" id="KW-1185">Reference proteome</keyword>
<dbReference type="Proteomes" id="UP000186817">
    <property type="component" value="Unassembled WGS sequence"/>
</dbReference>
<sequence length="228" mass="24850">MYAGRCLAMRCKASKAGEEKLRAAKSLTGLKKHCNFAAKLGQMDPRGLTGAKGDAGLLRLLAVHNDLGPASNAELYKSANLKVKMQNVNGSVIDVNIAVTNLSEKLTDEYHLRTQNVDAMWRGNVRCTWRARLSSTLLTRLGQTASSAVLARPGVFSMTEIVHRLLLVTGALLRLWIENLQLHEALRNRWDSSLASVLLDLITRSMLVPGQAKGVEGLRSTGDEFAVA</sequence>
<comment type="caution">
    <text evidence="1">The sequence shown here is derived from an EMBL/GenBank/DDBJ whole genome shotgun (WGS) entry which is preliminary data.</text>
</comment>
<proteinExistence type="predicted"/>
<gene>
    <name evidence="1" type="ORF">AK812_SmicGene13779</name>
</gene>
<organism evidence="1 2">
    <name type="scientific">Symbiodinium microadriaticum</name>
    <name type="common">Dinoflagellate</name>
    <name type="synonym">Zooxanthella microadriatica</name>
    <dbReference type="NCBI Taxonomy" id="2951"/>
    <lineage>
        <taxon>Eukaryota</taxon>
        <taxon>Sar</taxon>
        <taxon>Alveolata</taxon>
        <taxon>Dinophyceae</taxon>
        <taxon>Suessiales</taxon>
        <taxon>Symbiodiniaceae</taxon>
        <taxon>Symbiodinium</taxon>
    </lineage>
</organism>
<reference evidence="1 2" key="1">
    <citation type="submission" date="2016-02" db="EMBL/GenBank/DDBJ databases">
        <title>Genome analysis of coral dinoflagellate symbionts highlights evolutionary adaptations to a symbiotic lifestyle.</title>
        <authorList>
            <person name="Aranda M."/>
            <person name="Li Y."/>
            <person name="Liew Y.J."/>
            <person name="Baumgarten S."/>
            <person name="Simakov O."/>
            <person name="Wilson M."/>
            <person name="Piel J."/>
            <person name="Ashoor H."/>
            <person name="Bougouffa S."/>
            <person name="Bajic V.B."/>
            <person name="Ryu T."/>
            <person name="Ravasi T."/>
            <person name="Bayer T."/>
            <person name="Micklem G."/>
            <person name="Kim H."/>
            <person name="Bhak J."/>
            <person name="Lajeunesse T.C."/>
            <person name="Voolstra C.R."/>
        </authorList>
    </citation>
    <scope>NUCLEOTIDE SEQUENCE [LARGE SCALE GENOMIC DNA]</scope>
    <source>
        <strain evidence="1 2">CCMP2467</strain>
    </source>
</reference>
<name>A0A1Q9E7A4_SYMMI</name>